<evidence type="ECO:0000313" key="6">
    <source>
        <dbReference type="EMBL" id="KAL3399344.1"/>
    </source>
</evidence>
<feature type="region of interest" description="Disordered" evidence="4">
    <location>
        <begin position="342"/>
        <end position="361"/>
    </location>
</feature>
<accession>A0ABD2X3M0</accession>
<dbReference type="EMBL" id="JBJJXI010000056">
    <property type="protein sequence ID" value="KAL3399344.1"/>
    <property type="molecule type" value="Genomic_DNA"/>
</dbReference>
<dbReference type="SUPFAM" id="SSF57667">
    <property type="entry name" value="beta-beta-alpha zinc fingers"/>
    <property type="match status" value="4"/>
</dbReference>
<keyword evidence="1" id="KW-0479">Metal-binding</keyword>
<name>A0ABD2X3M0_9HYME</name>
<dbReference type="AlphaFoldDB" id="A0ABD2X3M0"/>
<organism evidence="6 7">
    <name type="scientific">Trichogramma kaykai</name>
    <dbReference type="NCBI Taxonomy" id="54128"/>
    <lineage>
        <taxon>Eukaryota</taxon>
        <taxon>Metazoa</taxon>
        <taxon>Ecdysozoa</taxon>
        <taxon>Arthropoda</taxon>
        <taxon>Hexapoda</taxon>
        <taxon>Insecta</taxon>
        <taxon>Pterygota</taxon>
        <taxon>Neoptera</taxon>
        <taxon>Endopterygota</taxon>
        <taxon>Hymenoptera</taxon>
        <taxon>Apocrita</taxon>
        <taxon>Proctotrupomorpha</taxon>
        <taxon>Chalcidoidea</taxon>
        <taxon>Trichogrammatidae</taxon>
        <taxon>Trichogramma</taxon>
    </lineage>
</organism>
<evidence type="ECO:0000313" key="7">
    <source>
        <dbReference type="Proteomes" id="UP001627154"/>
    </source>
</evidence>
<dbReference type="Pfam" id="PF00096">
    <property type="entry name" value="zf-C2H2"/>
    <property type="match status" value="4"/>
</dbReference>
<evidence type="ECO:0000256" key="1">
    <source>
        <dbReference type="ARBA" id="ARBA00022723"/>
    </source>
</evidence>
<keyword evidence="7" id="KW-1185">Reference proteome</keyword>
<comment type="caution">
    <text evidence="6">The sequence shown here is derived from an EMBL/GenBank/DDBJ whole genome shotgun (WGS) entry which is preliminary data.</text>
</comment>
<feature type="domain" description="C2H2-type" evidence="5">
    <location>
        <begin position="198"/>
        <end position="226"/>
    </location>
</feature>
<feature type="domain" description="C2H2-type" evidence="5">
    <location>
        <begin position="314"/>
        <end position="342"/>
    </location>
</feature>
<evidence type="ECO:0000256" key="3">
    <source>
        <dbReference type="PROSITE-ProRule" id="PRU00042"/>
    </source>
</evidence>
<feature type="domain" description="C2H2-type" evidence="5">
    <location>
        <begin position="169"/>
        <end position="197"/>
    </location>
</feature>
<gene>
    <name evidence="6" type="ORF">TKK_007209</name>
</gene>
<dbReference type="Gene3D" id="3.30.160.60">
    <property type="entry name" value="Classic Zinc Finger"/>
    <property type="match status" value="6"/>
</dbReference>
<feature type="domain" description="C2H2-type" evidence="5">
    <location>
        <begin position="227"/>
        <end position="255"/>
    </location>
</feature>
<sequence>MTKTRTRTITRWRCDTMLRLRETRSCLYNRRGEFLGYIDVARLINPRSRDPLENLKILRKSSLRLEEVRSICSTASQRVSHAPKAIGSDHRCHVRAAQQHHRTVHEGRKDFECDKCGKIFGFRWSWLMHIKTVHENCKDYACDKCEKKFGQKFILNLHQRTVHEGRQDFACDKCQKKFAERSNLIKHQITIHEGRKDYACDKCEQKLGQKTHLLLHQKTVHECRKDYSCDDCESKFRSRGDLFRHQKTVHEGRKDYACDKCEQKLGQKTHLLLHQKTVHECRKDYSCDDCESKFRSRGDLFRHQKTVHEGRKDYACDKCGKKFGQKSHLLVDAFFVARSASPREDRIGPREQRGETKERGKNYQKKIELHHCRARAQDPSDATGCLGYTLFFLFRCKRAYLFDLFGFRH</sequence>
<dbReference type="InterPro" id="IPR036236">
    <property type="entry name" value="Znf_C2H2_sf"/>
</dbReference>
<dbReference type="InterPro" id="IPR050758">
    <property type="entry name" value="Znf_C2H2-type"/>
</dbReference>
<dbReference type="PANTHER" id="PTHR23234">
    <property type="entry name" value="ZNF44 PROTEIN"/>
    <property type="match status" value="1"/>
</dbReference>
<keyword evidence="3" id="KW-0862">Zinc</keyword>
<keyword evidence="3" id="KW-0863">Zinc-finger</keyword>
<evidence type="ECO:0000256" key="2">
    <source>
        <dbReference type="ARBA" id="ARBA00022737"/>
    </source>
</evidence>
<dbReference type="SMART" id="SM00355">
    <property type="entry name" value="ZnF_C2H2"/>
    <property type="match status" value="7"/>
</dbReference>
<evidence type="ECO:0000256" key="4">
    <source>
        <dbReference type="SAM" id="MobiDB-lite"/>
    </source>
</evidence>
<feature type="domain" description="C2H2-type" evidence="5">
    <location>
        <begin position="111"/>
        <end position="139"/>
    </location>
</feature>
<dbReference type="GO" id="GO:0008270">
    <property type="term" value="F:zinc ion binding"/>
    <property type="evidence" value="ECO:0007669"/>
    <property type="project" value="UniProtKB-KW"/>
</dbReference>
<dbReference type="Proteomes" id="UP001627154">
    <property type="component" value="Unassembled WGS sequence"/>
</dbReference>
<dbReference type="PROSITE" id="PS50157">
    <property type="entry name" value="ZINC_FINGER_C2H2_2"/>
    <property type="match status" value="8"/>
</dbReference>
<proteinExistence type="predicted"/>
<dbReference type="PANTHER" id="PTHR23234:SF10">
    <property type="entry name" value="RIKEN CDNA 6720489N17 GENE-RELATED"/>
    <property type="match status" value="1"/>
</dbReference>
<feature type="domain" description="C2H2-type" evidence="5">
    <location>
        <begin position="140"/>
        <end position="168"/>
    </location>
</feature>
<feature type="domain" description="C2H2-type" evidence="5">
    <location>
        <begin position="256"/>
        <end position="284"/>
    </location>
</feature>
<feature type="domain" description="C2H2-type" evidence="5">
    <location>
        <begin position="285"/>
        <end position="313"/>
    </location>
</feature>
<protein>
    <recommendedName>
        <fullName evidence="5">C2H2-type domain-containing protein</fullName>
    </recommendedName>
</protein>
<dbReference type="PROSITE" id="PS00028">
    <property type="entry name" value="ZINC_FINGER_C2H2_1"/>
    <property type="match status" value="7"/>
</dbReference>
<reference evidence="6 7" key="1">
    <citation type="journal article" date="2024" name="bioRxiv">
        <title>A reference genome for Trichogramma kaykai: A tiny desert-dwelling parasitoid wasp with competing sex-ratio distorters.</title>
        <authorList>
            <person name="Culotta J."/>
            <person name="Lindsey A.R."/>
        </authorList>
    </citation>
    <scope>NUCLEOTIDE SEQUENCE [LARGE SCALE GENOMIC DNA]</scope>
    <source>
        <strain evidence="6 7">KSX58</strain>
    </source>
</reference>
<keyword evidence="2" id="KW-0677">Repeat</keyword>
<dbReference type="InterPro" id="IPR013087">
    <property type="entry name" value="Znf_C2H2_type"/>
</dbReference>
<evidence type="ECO:0000259" key="5">
    <source>
        <dbReference type="PROSITE" id="PS50157"/>
    </source>
</evidence>